<keyword evidence="2" id="KW-1133">Transmembrane helix</keyword>
<reference evidence="3 4" key="1">
    <citation type="submission" date="2016-07" db="EMBL/GenBank/DDBJ databases">
        <title>Pervasive Adenine N6-methylation of Active Genes in Fungi.</title>
        <authorList>
            <consortium name="DOE Joint Genome Institute"/>
            <person name="Mondo S.J."/>
            <person name="Dannebaum R.O."/>
            <person name="Kuo R.C."/>
            <person name="Labutti K."/>
            <person name="Haridas S."/>
            <person name="Kuo A."/>
            <person name="Salamov A."/>
            <person name="Ahrendt S.R."/>
            <person name="Lipzen A."/>
            <person name="Sullivan W."/>
            <person name="Andreopoulos W.B."/>
            <person name="Clum A."/>
            <person name="Lindquist E."/>
            <person name="Daum C."/>
            <person name="Ramamoorthy G.K."/>
            <person name="Gryganskyi A."/>
            <person name="Culley D."/>
            <person name="Magnuson J.K."/>
            <person name="James T.Y."/>
            <person name="O'Malley M.A."/>
            <person name="Stajich J.E."/>
            <person name="Spatafora J.W."/>
            <person name="Visel A."/>
            <person name="Grigoriev I.V."/>
        </authorList>
    </citation>
    <scope>NUCLEOTIDE SEQUENCE [LARGE SCALE GENOMIC DNA]</scope>
    <source>
        <strain evidence="3 4">PL171</strain>
    </source>
</reference>
<protein>
    <submittedName>
        <fullName evidence="3">Uncharacterized protein</fullName>
    </submittedName>
</protein>
<keyword evidence="4" id="KW-1185">Reference proteome</keyword>
<feature type="transmembrane region" description="Helical" evidence="2">
    <location>
        <begin position="348"/>
        <end position="370"/>
    </location>
</feature>
<gene>
    <name evidence="3" type="ORF">BCR44DRAFT_408452</name>
</gene>
<dbReference type="Proteomes" id="UP000193411">
    <property type="component" value="Unassembled WGS sequence"/>
</dbReference>
<name>A0A1Y2H7Y9_9FUNG</name>
<proteinExistence type="predicted"/>
<feature type="compositionally biased region" description="Polar residues" evidence="1">
    <location>
        <begin position="400"/>
        <end position="411"/>
    </location>
</feature>
<dbReference type="EMBL" id="MCFL01000124">
    <property type="protein sequence ID" value="ORZ29823.1"/>
    <property type="molecule type" value="Genomic_DNA"/>
</dbReference>
<evidence type="ECO:0000256" key="2">
    <source>
        <dbReference type="SAM" id="Phobius"/>
    </source>
</evidence>
<dbReference type="AlphaFoldDB" id="A0A1Y2H7Y9"/>
<keyword evidence="2" id="KW-0812">Transmembrane</keyword>
<evidence type="ECO:0000256" key="1">
    <source>
        <dbReference type="SAM" id="MobiDB-lite"/>
    </source>
</evidence>
<keyword evidence="2" id="KW-0472">Membrane</keyword>
<evidence type="ECO:0000313" key="4">
    <source>
        <dbReference type="Proteomes" id="UP000193411"/>
    </source>
</evidence>
<sequence>MSSAPLSFDPGFLFNPQLPPRAPSLLSMPLSGHELHIRNEFIWRVRVLNFISNCALVMLTALLADGIIPAAQLAEIGVPVMDDAIKHCALLASIEFPTPTPSHASHSGNGCLGKCVCRYLAGNGHLADYVVVAPTAQGNIRTARAQQGRGAHVPTDCPGARLVVLVCPNLAVNVHDSCNGCTVSDMANLPPVPTFFRRQVLHPRSTSRSELPAPALLRLKSTYPARYWKDSILLHTPFAFLLSYLLNDLLFRLWMVSLRFHPSSTSQRSVLPLRALAPDFYLTLALTTAAQLTLAWQFHDPILSLMAAVMTYRMSSQYGTVPPPPPQAPGSGERGDAPDPRMDIGTGALPMATAALITFTVVVAVPAVCLHKRHGGRESAEVGATRARSAGREVGDSAVVSVNGSDHGTFP</sequence>
<organism evidence="3 4">
    <name type="scientific">Catenaria anguillulae PL171</name>
    <dbReference type="NCBI Taxonomy" id="765915"/>
    <lineage>
        <taxon>Eukaryota</taxon>
        <taxon>Fungi</taxon>
        <taxon>Fungi incertae sedis</taxon>
        <taxon>Blastocladiomycota</taxon>
        <taxon>Blastocladiomycetes</taxon>
        <taxon>Blastocladiales</taxon>
        <taxon>Catenariaceae</taxon>
        <taxon>Catenaria</taxon>
    </lineage>
</organism>
<feature type="region of interest" description="Disordered" evidence="1">
    <location>
        <begin position="375"/>
        <end position="411"/>
    </location>
</feature>
<evidence type="ECO:0000313" key="3">
    <source>
        <dbReference type="EMBL" id="ORZ29823.1"/>
    </source>
</evidence>
<feature type="region of interest" description="Disordered" evidence="1">
    <location>
        <begin position="318"/>
        <end position="341"/>
    </location>
</feature>
<accession>A0A1Y2H7Y9</accession>
<comment type="caution">
    <text evidence="3">The sequence shown here is derived from an EMBL/GenBank/DDBJ whole genome shotgun (WGS) entry which is preliminary data.</text>
</comment>